<accession>A0A399CXT4</accession>
<dbReference type="Proteomes" id="UP000266441">
    <property type="component" value="Unassembled WGS sequence"/>
</dbReference>
<proteinExistence type="predicted"/>
<comment type="caution">
    <text evidence="1">The sequence shown here is derived from an EMBL/GenBank/DDBJ whole genome shotgun (WGS) entry which is preliminary data.</text>
</comment>
<gene>
    <name evidence="1" type="ORF">D1164_14460</name>
</gene>
<organism evidence="1 2">
    <name type="scientific">Mariniphaga sediminis</name>
    <dbReference type="NCBI Taxonomy" id="1628158"/>
    <lineage>
        <taxon>Bacteria</taxon>
        <taxon>Pseudomonadati</taxon>
        <taxon>Bacteroidota</taxon>
        <taxon>Bacteroidia</taxon>
        <taxon>Marinilabiliales</taxon>
        <taxon>Prolixibacteraceae</taxon>
        <taxon>Mariniphaga</taxon>
    </lineage>
</organism>
<keyword evidence="2" id="KW-1185">Reference proteome</keyword>
<name>A0A399CXT4_9BACT</name>
<dbReference type="EMBL" id="QWET01000010">
    <property type="protein sequence ID" value="RIH64555.1"/>
    <property type="molecule type" value="Genomic_DNA"/>
</dbReference>
<evidence type="ECO:0000313" key="1">
    <source>
        <dbReference type="EMBL" id="RIH64555.1"/>
    </source>
</evidence>
<protein>
    <recommendedName>
        <fullName evidence="3">SGNH/GDSL hydrolase family protein</fullName>
    </recommendedName>
</protein>
<evidence type="ECO:0000313" key="2">
    <source>
        <dbReference type="Proteomes" id="UP000266441"/>
    </source>
</evidence>
<evidence type="ECO:0008006" key="3">
    <source>
        <dbReference type="Google" id="ProtNLM"/>
    </source>
</evidence>
<dbReference type="AlphaFoldDB" id="A0A399CXT4"/>
<sequence length="416" mass="47594">MLSEVQNNIFIEPLIRRWRPFQDVVRFSGTAKYGRRFQRVVSINNPLDGTSVVASLINQDYFDTIKSVTSTIVVGERGSGENTVTVSIIGDSYTHGAFFKDALLEKGYVPNIEMIGLREVKGYSGQADEGRGGWTLNKYFTVTNKRTDAYNGFWQPADDHKYWGATAFWKLANAIRLQPEDNRTFDETYNVGRFGIQSLLFDEKTGYRKNPEKNDIMFDNSLATYVKYDGKKWQKVKYEDFEWGFDYGKYLSMWQLEAPSILVEFLGLNDFRGAADPSMIDFSLWNTQMEKLVASYHKAVPAGKFVLMIPCSSCGILDNEAGDFTTKQNACMWELRKNIIENFDKREAENIYVVDAGIAIDNINGYNFSTDSAYTKPYSEYTGKRSIPVQRGNPHPYINYPNMGISLAAFIQRYRK</sequence>
<reference evidence="1 2" key="1">
    <citation type="journal article" date="2015" name="Int. J. Syst. Evol. Microbiol.">
        <title>Mariniphaga sediminis sp. nov., isolated from coastal sediment.</title>
        <authorList>
            <person name="Wang F.Q."/>
            <person name="Shen Q.Y."/>
            <person name="Chen G.J."/>
            <person name="Du Z.J."/>
        </authorList>
    </citation>
    <scope>NUCLEOTIDE SEQUENCE [LARGE SCALE GENOMIC DNA]</scope>
    <source>
        <strain evidence="1 2">SY21</strain>
    </source>
</reference>